<dbReference type="InterPro" id="IPR000668">
    <property type="entry name" value="Peptidase_C1A_C"/>
</dbReference>
<dbReference type="InterPro" id="IPR013128">
    <property type="entry name" value="Peptidase_C1A"/>
</dbReference>
<comment type="similarity">
    <text evidence="1">Belongs to the peptidase C1 family.</text>
</comment>
<evidence type="ECO:0000259" key="2">
    <source>
        <dbReference type="SMART" id="SM00645"/>
    </source>
</evidence>
<dbReference type="InterPro" id="IPR038765">
    <property type="entry name" value="Papain-like_cys_pep_sf"/>
</dbReference>
<dbReference type="Proteomes" id="UP000054498">
    <property type="component" value="Unassembled WGS sequence"/>
</dbReference>
<evidence type="ECO:0000313" key="4">
    <source>
        <dbReference type="Proteomes" id="UP000054498"/>
    </source>
</evidence>
<proteinExistence type="inferred from homology"/>
<name>A0A0D2MIX0_9CHLO</name>
<evidence type="ECO:0000256" key="1">
    <source>
        <dbReference type="ARBA" id="ARBA00008455"/>
    </source>
</evidence>
<dbReference type="GO" id="GO:0004197">
    <property type="term" value="F:cysteine-type endopeptidase activity"/>
    <property type="evidence" value="ECO:0007669"/>
    <property type="project" value="UniProtKB-EC"/>
</dbReference>
<dbReference type="EMBL" id="KK103788">
    <property type="protein sequence ID" value="KIY94950.1"/>
    <property type="molecule type" value="Genomic_DNA"/>
</dbReference>
<dbReference type="OrthoDB" id="544592at2759"/>
<protein>
    <submittedName>
        <fullName evidence="3">Putative cysteine proteinase</fullName>
        <ecNumber evidence="3">3.4.22.16</ecNumber>
    </submittedName>
</protein>
<dbReference type="EC" id="3.4.22.16" evidence="3"/>
<dbReference type="RefSeq" id="XP_013893970.1">
    <property type="nucleotide sequence ID" value="XM_014038516.1"/>
</dbReference>
<feature type="domain" description="Peptidase C1A papain C-terminal" evidence="2">
    <location>
        <begin position="57"/>
        <end position="286"/>
    </location>
</feature>
<dbReference type="STRING" id="145388.A0A0D2MIX0"/>
<dbReference type="Gene3D" id="3.90.70.10">
    <property type="entry name" value="Cysteine proteinases"/>
    <property type="match status" value="1"/>
</dbReference>
<dbReference type="SUPFAM" id="SSF54001">
    <property type="entry name" value="Cysteine proteinases"/>
    <property type="match status" value="1"/>
</dbReference>
<gene>
    <name evidence="3" type="ORF">MNEG_13011</name>
</gene>
<sequence>MLGRLPSALIETLSANPVALPGPAADSNRTAEAARAETYNCQGPTAWRSSGLAAIIPPSVIDWRRSKPPVVTSVKFQGECGSCVVFANTASLEAAFILKHSNLGYTNANTDLSEQDSMDCTPGDACVGANGYEYVDRAICYGVAYEKDDPYTERDTNQCSRTIDRFDAGIKGYTYVPGNVDDVRRALSHNVLSIGVGADTVAFQNYKSGVIGCSYSGSINHETAVVAYANNVNVVVNSRSEAWQVFTLKNSWADGWGESGFYRIRGDCPYPGALGVYSDDFITVPIRS</sequence>
<keyword evidence="4" id="KW-1185">Reference proteome</keyword>
<organism evidence="3 4">
    <name type="scientific">Monoraphidium neglectum</name>
    <dbReference type="NCBI Taxonomy" id="145388"/>
    <lineage>
        <taxon>Eukaryota</taxon>
        <taxon>Viridiplantae</taxon>
        <taxon>Chlorophyta</taxon>
        <taxon>core chlorophytes</taxon>
        <taxon>Chlorophyceae</taxon>
        <taxon>CS clade</taxon>
        <taxon>Sphaeropleales</taxon>
        <taxon>Selenastraceae</taxon>
        <taxon>Monoraphidium</taxon>
    </lineage>
</organism>
<accession>A0A0D2MIX0</accession>
<reference evidence="3 4" key="1">
    <citation type="journal article" date="2013" name="BMC Genomics">
        <title>Reconstruction of the lipid metabolism for the microalga Monoraphidium neglectum from its genome sequence reveals characteristics suitable for biofuel production.</title>
        <authorList>
            <person name="Bogen C."/>
            <person name="Al-Dilaimi A."/>
            <person name="Albersmeier A."/>
            <person name="Wichmann J."/>
            <person name="Grundmann M."/>
            <person name="Rupp O."/>
            <person name="Lauersen K.J."/>
            <person name="Blifernez-Klassen O."/>
            <person name="Kalinowski J."/>
            <person name="Goesmann A."/>
            <person name="Mussgnug J.H."/>
            <person name="Kruse O."/>
        </authorList>
    </citation>
    <scope>NUCLEOTIDE SEQUENCE [LARGE SCALE GENOMIC DNA]</scope>
    <source>
        <strain evidence="3 4">SAG 48.87</strain>
    </source>
</reference>
<evidence type="ECO:0000313" key="3">
    <source>
        <dbReference type="EMBL" id="KIY94950.1"/>
    </source>
</evidence>
<dbReference type="GeneID" id="25730431"/>
<dbReference type="Pfam" id="PF00112">
    <property type="entry name" value="Peptidase_C1"/>
    <property type="match status" value="1"/>
</dbReference>
<dbReference type="GO" id="GO:0006508">
    <property type="term" value="P:proteolysis"/>
    <property type="evidence" value="ECO:0007669"/>
    <property type="project" value="InterPro"/>
</dbReference>
<keyword evidence="3" id="KW-0378">Hydrolase</keyword>
<dbReference type="PANTHER" id="PTHR12411">
    <property type="entry name" value="CYSTEINE PROTEASE FAMILY C1-RELATED"/>
    <property type="match status" value="1"/>
</dbReference>
<dbReference type="SMART" id="SM00645">
    <property type="entry name" value="Pept_C1"/>
    <property type="match status" value="1"/>
</dbReference>
<dbReference type="AlphaFoldDB" id="A0A0D2MIX0"/>
<dbReference type="KEGG" id="mng:MNEG_13011"/>